<proteinExistence type="predicted"/>
<name>A0A1Y1QJY5_9GAMM</name>
<reference evidence="1 2" key="1">
    <citation type="submission" date="2017-01" db="EMBL/GenBank/DDBJ databases">
        <title>Novel large sulfur bacteria in the metagenomes of groundwater-fed chemosynthetic microbial mats in the Lake Huron basin.</title>
        <authorList>
            <person name="Sharrar A.M."/>
            <person name="Flood B.E."/>
            <person name="Bailey J.V."/>
            <person name="Jones D.S."/>
            <person name="Biddanda B."/>
            <person name="Ruberg S.A."/>
            <person name="Marcus D.N."/>
            <person name="Dick G.J."/>
        </authorList>
    </citation>
    <scope>NUCLEOTIDE SEQUENCE [LARGE SCALE GENOMIC DNA]</scope>
    <source>
        <strain evidence="1">A8</strain>
    </source>
</reference>
<dbReference type="EMBL" id="MTEJ01000209">
    <property type="protein sequence ID" value="OQX07448.1"/>
    <property type="molecule type" value="Genomic_DNA"/>
</dbReference>
<gene>
    <name evidence="1" type="ORF">BWK73_28200</name>
</gene>
<accession>A0A1Y1QJY5</accession>
<evidence type="ECO:0000313" key="1">
    <source>
        <dbReference type="EMBL" id="OQX07448.1"/>
    </source>
</evidence>
<sequence length="114" mass="12006">MTSRTNGGIVATVDDVHHELVIAEDGKVSLYAEGLPEGDALKAVKVRLTVLKGTEKQESDMTLVEGDEAHFAAAAEVKLVAGDKVVALIQPAEGKPRMAKFEIPAETPVATPSK</sequence>
<comment type="caution">
    <text evidence="1">The sequence shown here is derived from an EMBL/GenBank/DDBJ whole genome shotgun (WGS) entry which is preliminary data.</text>
</comment>
<dbReference type="Proteomes" id="UP000192491">
    <property type="component" value="Unassembled WGS sequence"/>
</dbReference>
<protein>
    <submittedName>
        <fullName evidence="1">Uncharacterized protein</fullName>
    </submittedName>
</protein>
<evidence type="ECO:0000313" key="2">
    <source>
        <dbReference type="Proteomes" id="UP000192491"/>
    </source>
</evidence>
<dbReference type="AlphaFoldDB" id="A0A1Y1QJY5"/>
<organism evidence="1 2">
    <name type="scientific">Thiothrix lacustris</name>
    <dbReference type="NCBI Taxonomy" id="525917"/>
    <lineage>
        <taxon>Bacteria</taxon>
        <taxon>Pseudomonadati</taxon>
        <taxon>Pseudomonadota</taxon>
        <taxon>Gammaproteobacteria</taxon>
        <taxon>Thiotrichales</taxon>
        <taxon>Thiotrichaceae</taxon>
        <taxon>Thiothrix</taxon>
    </lineage>
</organism>